<dbReference type="InterPro" id="IPR004179">
    <property type="entry name" value="Sec63-dom"/>
</dbReference>
<evidence type="ECO:0000313" key="4">
    <source>
        <dbReference type="EMBL" id="KAG6469744.1"/>
    </source>
</evidence>
<dbReference type="SUPFAM" id="SSF158702">
    <property type="entry name" value="Sec63 N-terminal domain-like"/>
    <property type="match status" value="1"/>
</dbReference>
<gene>
    <name evidence="4" type="ORF">ZIOFF_070675</name>
</gene>
<dbReference type="SMART" id="SM00612">
    <property type="entry name" value="Kelch"/>
    <property type="match status" value="2"/>
</dbReference>
<evidence type="ECO:0000256" key="2">
    <source>
        <dbReference type="ARBA" id="ARBA00022737"/>
    </source>
</evidence>
<dbReference type="SUPFAM" id="SSF81383">
    <property type="entry name" value="F-box domain"/>
    <property type="match status" value="1"/>
</dbReference>
<dbReference type="Gene3D" id="1.10.3380.10">
    <property type="entry name" value="Sec63 N-terminal domain-like domain"/>
    <property type="match status" value="1"/>
</dbReference>
<reference evidence="4 5" key="1">
    <citation type="submission" date="2020-08" db="EMBL/GenBank/DDBJ databases">
        <title>Plant Genome Project.</title>
        <authorList>
            <person name="Zhang R.-G."/>
        </authorList>
    </citation>
    <scope>NUCLEOTIDE SEQUENCE [LARGE SCALE GENOMIC DNA]</scope>
    <source>
        <tissue evidence="4">Rhizome</tissue>
    </source>
</reference>
<keyword evidence="5" id="KW-1185">Reference proteome</keyword>
<dbReference type="Proteomes" id="UP000734854">
    <property type="component" value="Unassembled WGS sequence"/>
</dbReference>
<dbReference type="AlphaFoldDB" id="A0A8J5CAQ5"/>
<dbReference type="Pfam" id="PF02889">
    <property type="entry name" value="Sec63"/>
    <property type="match status" value="1"/>
</dbReference>
<name>A0A8J5CAQ5_ZINOF</name>
<dbReference type="SUPFAM" id="SSF117281">
    <property type="entry name" value="Kelch motif"/>
    <property type="match status" value="1"/>
</dbReference>
<dbReference type="CDD" id="cd22152">
    <property type="entry name" value="F-box_AtAFR-like"/>
    <property type="match status" value="1"/>
</dbReference>
<dbReference type="PANTHER" id="PTHR46344">
    <property type="entry name" value="OS02G0202900 PROTEIN"/>
    <property type="match status" value="1"/>
</dbReference>
<evidence type="ECO:0000313" key="5">
    <source>
        <dbReference type="Proteomes" id="UP000734854"/>
    </source>
</evidence>
<keyword evidence="2" id="KW-0677">Repeat</keyword>
<dbReference type="EMBL" id="JACMSC010000021">
    <property type="protein sequence ID" value="KAG6469744.1"/>
    <property type="molecule type" value="Genomic_DNA"/>
</dbReference>
<dbReference type="Pfam" id="PF00646">
    <property type="entry name" value="F-box"/>
    <property type="match status" value="1"/>
</dbReference>
<dbReference type="InterPro" id="IPR006652">
    <property type="entry name" value="Kelch_1"/>
</dbReference>
<evidence type="ECO:0000256" key="1">
    <source>
        <dbReference type="ARBA" id="ARBA00022441"/>
    </source>
</evidence>
<dbReference type="PANTHER" id="PTHR46344:SF4">
    <property type="entry name" value="OS07G0153400 PROTEIN"/>
    <property type="match status" value="1"/>
</dbReference>
<accession>A0A8J5CAQ5</accession>
<protein>
    <recommendedName>
        <fullName evidence="3">F-box domain-containing protein</fullName>
    </recommendedName>
</protein>
<dbReference type="Gene3D" id="2.120.10.80">
    <property type="entry name" value="Kelch-type beta propeller"/>
    <property type="match status" value="1"/>
</dbReference>
<dbReference type="InterPro" id="IPR001810">
    <property type="entry name" value="F-box_dom"/>
</dbReference>
<organism evidence="4 5">
    <name type="scientific">Zingiber officinale</name>
    <name type="common">Ginger</name>
    <name type="synonym">Amomum zingiber</name>
    <dbReference type="NCBI Taxonomy" id="94328"/>
    <lineage>
        <taxon>Eukaryota</taxon>
        <taxon>Viridiplantae</taxon>
        <taxon>Streptophyta</taxon>
        <taxon>Embryophyta</taxon>
        <taxon>Tracheophyta</taxon>
        <taxon>Spermatophyta</taxon>
        <taxon>Magnoliopsida</taxon>
        <taxon>Liliopsida</taxon>
        <taxon>Zingiberales</taxon>
        <taxon>Zingiberaceae</taxon>
        <taxon>Zingiber</taxon>
    </lineage>
</organism>
<dbReference type="Pfam" id="PF01344">
    <property type="entry name" value="Kelch_1"/>
    <property type="match status" value="2"/>
</dbReference>
<keyword evidence="1" id="KW-0880">Kelch repeat</keyword>
<dbReference type="SMART" id="SM00256">
    <property type="entry name" value="FBOX"/>
    <property type="match status" value="1"/>
</dbReference>
<sequence>MVDASRVVVEEEHVPRRRSEAEAEAEEEQLIPGLPDDVAEHCLLHLPFPYQPLARSVSSAWNRTLSSPSFLRSKAEAAAERSLPYLFVFAFDRTTLRLQWQAHDPRMRRWFVLPPMPLPAGGDGPLCPPAFACAALPGRGELYVLGGMRSDTQSPLRTLLAYRAATNSWCAAAPMPTPRCFFAAGAIGDRIFAAGGGDGGISAVEWYDPEADRWAPAAGMRRGITRYDAAVVGQRMYLTEGWTWPFDSSPCGGVYDADRDAWDEMRVGMREGWTGASAVAGTHLYVISECGDGRVKAYDEGTDRWKAVAGGAVPAEVRRPYAVIGSGGGAAEKGRRTIYVVGSGMDVGVGTVSSTAGTAEERVEWEVVKGPPAFADLAPCNALAHAYLERGIYRVGLNRFIDRVTFENKGNIAIRLIQCGQDAFRELVFFDLNFQRYRTIIIIIRKGYHRKTAQVKWTVVRKKNMGGKMVDGFYVLGLLRVSSSAKLTVLQIELWNTSILATLWSTKFLSFEHVPTSSMMYLKTPVLGCYVCFGECVLSIVSNGSSKSANIADNASGIKQTKPSAVDINTGASCGVSSANNEPIEGLEGFEEDTYLKPLMKGLLDILASATEFARIPVRPSEEEPIRKSINHRRFSFENPKCTDPHVKANELLHARFSRQPQGTLWLTSKKFFLLIECYIE</sequence>
<evidence type="ECO:0000259" key="3">
    <source>
        <dbReference type="SMART" id="SM00256"/>
    </source>
</evidence>
<dbReference type="InterPro" id="IPR036047">
    <property type="entry name" value="F-box-like_dom_sf"/>
</dbReference>
<proteinExistence type="predicted"/>
<comment type="caution">
    <text evidence="4">The sequence shown here is derived from an EMBL/GenBank/DDBJ whole genome shotgun (WGS) entry which is preliminary data.</text>
</comment>
<feature type="domain" description="F-box" evidence="3">
    <location>
        <begin position="34"/>
        <end position="74"/>
    </location>
</feature>
<dbReference type="InterPro" id="IPR015915">
    <property type="entry name" value="Kelch-typ_b-propeller"/>
</dbReference>